<reference evidence="1 2" key="2">
    <citation type="submission" date="2015-03" db="EMBL/GenBank/DDBJ databases">
        <authorList>
            <person name="Chan K.-G."/>
        </authorList>
    </citation>
    <scope>NUCLEOTIDE SEQUENCE [LARGE SCALE GENOMIC DNA]</scope>
    <source>
        <strain evidence="1 2">RB-25</strain>
    </source>
</reference>
<dbReference type="KEGG" id="sfo:Z042_07695"/>
<dbReference type="AlphaFoldDB" id="W0LL30"/>
<gene>
    <name evidence="1" type="ORF">Z042_07695</name>
</gene>
<protein>
    <submittedName>
        <fullName evidence="1">Uncharacterized protein</fullName>
    </submittedName>
</protein>
<dbReference type="EMBL" id="CP007044">
    <property type="protein sequence ID" value="AHG22710.1"/>
    <property type="molecule type" value="Genomic_DNA"/>
</dbReference>
<dbReference type="Proteomes" id="UP000019030">
    <property type="component" value="Chromosome"/>
</dbReference>
<evidence type="ECO:0000313" key="2">
    <source>
        <dbReference type="Proteomes" id="UP000019030"/>
    </source>
</evidence>
<accession>W0LL30</accession>
<dbReference type="RefSeq" id="WP_024914098.1">
    <property type="nucleotide sequence ID" value="NZ_CP007044.2"/>
</dbReference>
<reference evidence="1 2" key="1">
    <citation type="submission" date="2014-01" db="EMBL/GenBank/DDBJ databases">
        <title>Isolation of Serratia multitudinisentens RB-25 from Ex-Landfill site.</title>
        <authorList>
            <person name="Robson E.H.J."/>
        </authorList>
    </citation>
    <scope>NUCLEOTIDE SEQUENCE [LARGE SCALE GENOMIC DNA]</scope>
    <source>
        <strain evidence="1 2">RB-25</strain>
    </source>
</reference>
<name>W0LL30_9GAMM</name>
<organism evidence="1 2">
    <name type="scientific">Chania multitudinisentens RB-25</name>
    <dbReference type="NCBI Taxonomy" id="1441930"/>
    <lineage>
        <taxon>Bacteria</taxon>
        <taxon>Pseudomonadati</taxon>
        <taxon>Pseudomonadota</taxon>
        <taxon>Gammaproteobacteria</taxon>
        <taxon>Enterobacterales</taxon>
        <taxon>Yersiniaceae</taxon>
        <taxon>Chania</taxon>
    </lineage>
</organism>
<keyword evidence="2" id="KW-1185">Reference proteome</keyword>
<proteinExistence type="predicted"/>
<sequence>MRTDRQARVRALPTERRDELAASGALLCDLLSTGAQRAGLLLRQEVEQACERLPGDAVFTLADVSRLLTHSLEAVEHQLASEHQALAGVSPDSPGVTLSGEELLRLCRFAGISLAPEKGSDEVRLPDSVTVYEGNRISAQGRVGRGVYACRGRHLTAGAVCLSANAMRPRKKREVGDRMLGGEL</sequence>
<dbReference type="STRING" id="1441930.Z042_07695"/>
<dbReference type="PATRIC" id="fig|1441930.4.peg.1532"/>
<evidence type="ECO:0000313" key="1">
    <source>
        <dbReference type="EMBL" id="AHG22710.1"/>
    </source>
</evidence>
<dbReference type="HOGENOM" id="CLU_1467248_0_0_6"/>